<accession>A0A9P7YDV4</accession>
<gene>
    <name evidence="1" type="ORF">BJ875DRAFT_382037</name>
</gene>
<dbReference type="OrthoDB" id="1935484at2759"/>
<evidence type="ECO:0000313" key="2">
    <source>
        <dbReference type="Proteomes" id="UP000824998"/>
    </source>
</evidence>
<evidence type="ECO:0000313" key="1">
    <source>
        <dbReference type="EMBL" id="KAG9231850.1"/>
    </source>
</evidence>
<comment type="caution">
    <text evidence="1">The sequence shown here is derived from an EMBL/GenBank/DDBJ whole genome shotgun (WGS) entry which is preliminary data.</text>
</comment>
<protein>
    <submittedName>
        <fullName evidence="1">Uncharacterized protein</fullName>
    </submittedName>
</protein>
<name>A0A9P7YDV4_9HELO</name>
<organism evidence="1 2">
    <name type="scientific">Amylocarpus encephaloides</name>
    <dbReference type="NCBI Taxonomy" id="45428"/>
    <lineage>
        <taxon>Eukaryota</taxon>
        <taxon>Fungi</taxon>
        <taxon>Dikarya</taxon>
        <taxon>Ascomycota</taxon>
        <taxon>Pezizomycotina</taxon>
        <taxon>Leotiomycetes</taxon>
        <taxon>Helotiales</taxon>
        <taxon>Helotiales incertae sedis</taxon>
        <taxon>Amylocarpus</taxon>
    </lineage>
</organism>
<proteinExistence type="predicted"/>
<sequence length="53" mass="6302">IINNVVRDDPTKRSIHNREQITLKLLWKSMCDDLWLLHIISLTFQILETTPTQ</sequence>
<keyword evidence="2" id="KW-1185">Reference proteome</keyword>
<reference evidence="1" key="1">
    <citation type="journal article" date="2021" name="IMA Fungus">
        <title>Genomic characterization of three marine fungi, including Emericellopsis atlantica sp. nov. with signatures of a generalist lifestyle and marine biomass degradation.</title>
        <authorList>
            <person name="Hagestad O.C."/>
            <person name="Hou L."/>
            <person name="Andersen J.H."/>
            <person name="Hansen E.H."/>
            <person name="Altermark B."/>
            <person name="Li C."/>
            <person name="Kuhnert E."/>
            <person name="Cox R.J."/>
            <person name="Crous P.W."/>
            <person name="Spatafora J.W."/>
            <person name="Lail K."/>
            <person name="Amirebrahimi M."/>
            <person name="Lipzen A."/>
            <person name="Pangilinan J."/>
            <person name="Andreopoulos W."/>
            <person name="Hayes R.D."/>
            <person name="Ng V."/>
            <person name="Grigoriev I.V."/>
            <person name="Jackson S.A."/>
            <person name="Sutton T.D.S."/>
            <person name="Dobson A.D.W."/>
            <person name="Rama T."/>
        </authorList>
    </citation>
    <scope>NUCLEOTIDE SEQUENCE</scope>
    <source>
        <strain evidence="1">TRa018bII</strain>
    </source>
</reference>
<dbReference type="Proteomes" id="UP000824998">
    <property type="component" value="Unassembled WGS sequence"/>
</dbReference>
<feature type="non-terminal residue" evidence="1">
    <location>
        <position position="1"/>
    </location>
</feature>
<dbReference type="AlphaFoldDB" id="A0A9P7YDV4"/>
<dbReference type="EMBL" id="MU251578">
    <property type="protein sequence ID" value="KAG9231850.1"/>
    <property type="molecule type" value="Genomic_DNA"/>
</dbReference>